<dbReference type="AlphaFoldDB" id="A6DKD7"/>
<gene>
    <name evidence="6" type="ORF">LNTAR_00500</name>
</gene>
<comment type="caution">
    <text evidence="6">The sequence shown here is derived from an EMBL/GenBank/DDBJ whole genome shotgun (WGS) entry which is preliminary data.</text>
</comment>
<dbReference type="CDD" id="cd14014">
    <property type="entry name" value="STKc_PknB_like"/>
    <property type="match status" value="1"/>
</dbReference>
<protein>
    <submittedName>
        <fullName evidence="6">Serine/threonine-protein kinase</fullName>
    </submittedName>
</protein>
<dbReference type="PROSITE" id="PS50011">
    <property type="entry name" value="PROTEIN_KINASE_DOM"/>
    <property type="match status" value="1"/>
</dbReference>
<dbReference type="InterPro" id="IPR000719">
    <property type="entry name" value="Prot_kinase_dom"/>
</dbReference>
<dbReference type="InterPro" id="IPR011009">
    <property type="entry name" value="Kinase-like_dom_sf"/>
</dbReference>
<dbReference type="Pfam" id="PF00069">
    <property type="entry name" value="Pkinase"/>
    <property type="match status" value="1"/>
</dbReference>
<proteinExistence type="predicted"/>
<dbReference type="RefSeq" id="WP_007278349.1">
    <property type="nucleotide sequence ID" value="NZ_ABCK01000007.1"/>
</dbReference>
<keyword evidence="3 6" id="KW-0418">Kinase</keyword>
<evidence type="ECO:0000256" key="2">
    <source>
        <dbReference type="ARBA" id="ARBA00022741"/>
    </source>
</evidence>
<dbReference type="PANTHER" id="PTHR43289:SF6">
    <property type="entry name" value="SERINE_THREONINE-PROTEIN KINASE NEKL-3"/>
    <property type="match status" value="1"/>
</dbReference>
<feature type="domain" description="Protein kinase" evidence="5">
    <location>
        <begin position="44"/>
        <end position="324"/>
    </location>
</feature>
<keyword evidence="2" id="KW-0547">Nucleotide-binding</keyword>
<reference evidence="6 7" key="1">
    <citation type="journal article" date="2010" name="J. Bacteriol.">
        <title>Genome sequence of Lentisphaera araneosa HTCC2155T, the type species of the order Lentisphaerales in the phylum Lentisphaerae.</title>
        <authorList>
            <person name="Thrash J.C."/>
            <person name="Cho J.C."/>
            <person name="Vergin K.L."/>
            <person name="Morris R.M."/>
            <person name="Giovannoni S.J."/>
        </authorList>
    </citation>
    <scope>NUCLEOTIDE SEQUENCE [LARGE SCALE GENOMIC DNA]</scope>
    <source>
        <strain evidence="6 7">HTCC2155</strain>
    </source>
</reference>
<name>A6DKD7_9BACT</name>
<dbReference type="GO" id="GO:0004674">
    <property type="term" value="F:protein serine/threonine kinase activity"/>
    <property type="evidence" value="ECO:0007669"/>
    <property type="project" value="TreeGrafter"/>
</dbReference>
<keyword evidence="7" id="KW-1185">Reference proteome</keyword>
<organism evidence="6 7">
    <name type="scientific">Lentisphaera araneosa HTCC2155</name>
    <dbReference type="NCBI Taxonomy" id="313628"/>
    <lineage>
        <taxon>Bacteria</taxon>
        <taxon>Pseudomonadati</taxon>
        <taxon>Lentisphaerota</taxon>
        <taxon>Lentisphaeria</taxon>
        <taxon>Lentisphaerales</taxon>
        <taxon>Lentisphaeraceae</taxon>
        <taxon>Lentisphaera</taxon>
    </lineage>
</organism>
<evidence type="ECO:0000259" key="5">
    <source>
        <dbReference type="PROSITE" id="PS50011"/>
    </source>
</evidence>
<sequence>MPKKISNEEFYQDFLEVDGLLDKKLSVDQVHPILDGIQNCTERYSQQESIDRGGSKKIIKVHDAMTSREIALAELIDQDEAERSERFFSEVFLTASLEHPNIIPVYDAGINDDGQAYFTMKLVEGENLEQMIKNCPGDFSLQQAIDIFLKICDAIEYAHSKNIIHLDLKPANIRMGKYGEVLVCDWGIAKIVTEDDDEDETQDDLLLDPNIINDITLDGFIKGSPGYLAPEQIDSAFGNKDYQSDIYALGGILYFLLSFGPPCSHDDVNECLQLTLNGQIRDLGEVRNSQFKIPASLAAVAMKALSKEKGQRYNKVADLRTDIIKWREGFATDAEDASFVQLAHLLIKRHKILSLACMIFIIASCLFVYQIKVSERHALKQKGLAESNALLAIQNEAKAVQALELYKQEQKVVSAVSVEAAPALYEKSLNSMRLGAFKKAYEQSQLTLKRDRNYTPAKVLIAELHFISQKYAQAYDYIKAERLEVYTSHFLKTLEKFKGIQSLDEKNLFKLIEDLNYIQLEQMACLYFIQNSDSNEIKKTILKTLIKRSNRLIDASKISIQYDDKKLNIDLSKTNKARYLIALNGLEIEQLNLKGTDILHSSEFKYIRARELNLENTNIDLFHEILYLPKLKKVTLTKGAYNYLNFSGFPHLTIEFK</sequence>
<dbReference type="SMART" id="SM00220">
    <property type="entry name" value="S_TKc"/>
    <property type="match status" value="1"/>
</dbReference>
<dbReference type="OrthoDB" id="9788659at2"/>
<keyword evidence="4" id="KW-0067">ATP-binding</keyword>
<dbReference type="Proteomes" id="UP000004947">
    <property type="component" value="Unassembled WGS sequence"/>
</dbReference>
<dbReference type="EMBL" id="ABCK01000007">
    <property type="protein sequence ID" value="EDM27835.1"/>
    <property type="molecule type" value="Genomic_DNA"/>
</dbReference>
<evidence type="ECO:0000256" key="3">
    <source>
        <dbReference type="ARBA" id="ARBA00022777"/>
    </source>
</evidence>
<accession>A6DKD7</accession>
<dbReference type="SUPFAM" id="SSF56112">
    <property type="entry name" value="Protein kinase-like (PK-like)"/>
    <property type="match status" value="1"/>
</dbReference>
<dbReference type="eggNOG" id="COG0515">
    <property type="taxonomic scope" value="Bacteria"/>
</dbReference>
<evidence type="ECO:0000313" key="6">
    <source>
        <dbReference type="EMBL" id="EDM27835.1"/>
    </source>
</evidence>
<dbReference type="STRING" id="313628.LNTAR_00500"/>
<dbReference type="PANTHER" id="PTHR43289">
    <property type="entry name" value="MITOGEN-ACTIVATED PROTEIN KINASE KINASE KINASE 20-RELATED"/>
    <property type="match status" value="1"/>
</dbReference>
<evidence type="ECO:0000256" key="4">
    <source>
        <dbReference type="ARBA" id="ARBA00022840"/>
    </source>
</evidence>
<dbReference type="Gene3D" id="1.10.510.10">
    <property type="entry name" value="Transferase(Phosphotransferase) domain 1"/>
    <property type="match status" value="1"/>
</dbReference>
<dbReference type="GO" id="GO:0005524">
    <property type="term" value="F:ATP binding"/>
    <property type="evidence" value="ECO:0007669"/>
    <property type="project" value="UniProtKB-KW"/>
</dbReference>
<evidence type="ECO:0000313" key="7">
    <source>
        <dbReference type="Proteomes" id="UP000004947"/>
    </source>
</evidence>
<evidence type="ECO:0000256" key="1">
    <source>
        <dbReference type="ARBA" id="ARBA00022679"/>
    </source>
</evidence>
<keyword evidence="1" id="KW-0808">Transferase</keyword>